<sequence length="326" mass="35757">MGAFGLAYKVARSDDDGIDSHKPTEIPPPRSKKKCIRPYPRKGNFFSDNGSHVLLSSDLNSSRTTSSKQLKLIKNRHAASVASIEEMNIENATFSGQDKSKSFIDLKFAAEENSCSPQGTMKLFGQTILVGNSKTVDLKGQPTAIMDVKETREERSRTGFTSVGCFENVNKNCRVMGVQMAQPPENEPGFALLGETVSRRSSAKCVNMIENGYLPSVSIIEEVNRFSSPELCVCRKPLQDVNLPLKNNNCSPKGPPLVKTLRLFGKTILVNDSQTGVLNGGGPSTQVMKTQEERFQMGSASVMHSINENENPCVVHVQMAQPRENE</sequence>
<name>A0AAV9FLI2_ACOCL</name>
<organism evidence="2 3">
    <name type="scientific">Acorus calamus</name>
    <name type="common">Sweet flag</name>
    <dbReference type="NCBI Taxonomy" id="4465"/>
    <lineage>
        <taxon>Eukaryota</taxon>
        <taxon>Viridiplantae</taxon>
        <taxon>Streptophyta</taxon>
        <taxon>Embryophyta</taxon>
        <taxon>Tracheophyta</taxon>
        <taxon>Spermatophyta</taxon>
        <taxon>Magnoliopsida</taxon>
        <taxon>Liliopsida</taxon>
        <taxon>Acoraceae</taxon>
        <taxon>Acorus</taxon>
    </lineage>
</organism>
<feature type="compositionally biased region" description="Basic residues" evidence="1">
    <location>
        <begin position="30"/>
        <end position="39"/>
    </location>
</feature>
<dbReference type="Proteomes" id="UP001180020">
    <property type="component" value="Unassembled WGS sequence"/>
</dbReference>
<protein>
    <submittedName>
        <fullName evidence="2">Uncharacterized protein</fullName>
    </submittedName>
</protein>
<keyword evidence="3" id="KW-1185">Reference proteome</keyword>
<proteinExistence type="predicted"/>
<reference evidence="2" key="1">
    <citation type="journal article" date="2023" name="Nat. Commun.">
        <title>Diploid and tetraploid genomes of Acorus and the evolution of monocots.</title>
        <authorList>
            <person name="Ma L."/>
            <person name="Liu K.W."/>
            <person name="Li Z."/>
            <person name="Hsiao Y.Y."/>
            <person name="Qi Y."/>
            <person name="Fu T."/>
            <person name="Tang G.D."/>
            <person name="Zhang D."/>
            <person name="Sun W.H."/>
            <person name="Liu D.K."/>
            <person name="Li Y."/>
            <person name="Chen G.Z."/>
            <person name="Liu X.D."/>
            <person name="Liao X.Y."/>
            <person name="Jiang Y.T."/>
            <person name="Yu X."/>
            <person name="Hao Y."/>
            <person name="Huang J."/>
            <person name="Zhao X.W."/>
            <person name="Ke S."/>
            <person name="Chen Y.Y."/>
            <person name="Wu W.L."/>
            <person name="Hsu J.L."/>
            <person name="Lin Y.F."/>
            <person name="Huang M.D."/>
            <person name="Li C.Y."/>
            <person name="Huang L."/>
            <person name="Wang Z.W."/>
            <person name="Zhao X."/>
            <person name="Zhong W.Y."/>
            <person name="Peng D.H."/>
            <person name="Ahmad S."/>
            <person name="Lan S."/>
            <person name="Zhang J.S."/>
            <person name="Tsai W.C."/>
            <person name="Van de Peer Y."/>
            <person name="Liu Z.J."/>
        </authorList>
    </citation>
    <scope>NUCLEOTIDE SEQUENCE</scope>
    <source>
        <strain evidence="2">CP</strain>
    </source>
</reference>
<gene>
    <name evidence="2" type="ORF">QJS10_CPA01g00208</name>
</gene>
<evidence type="ECO:0000313" key="2">
    <source>
        <dbReference type="EMBL" id="KAK1326342.1"/>
    </source>
</evidence>
<accession>A0AAV9FLI2</accession>
<dbReference type="EMBL" id="JAUJYO010000001">
    <property type="protein sequence ID" value="KAK1326342.1"/>
    <property type="molecule type" value="Genomic_DNA"/>
</dbReference>
<feature type="region of interest" description="Disordered" evidence="1">
    <location>
        <begin position="14"/>
        <end position="39"/>
    </location>
</feature>
<evidence type="ECO:0000313" key="3">
    <source>
        <dbReference type="Proteomes" id="UP001180020"/>
    </source>
</evidence>
<reference evidence="2" key="2">
    <citation type="submission" date="2023-06" db="EMBL/GenBank/DDBJ databases">
        <authorList>
            <person name="Ma L."/>
            <person name="Liu K.-W."/>
            <person name="Li Z."/>
            <person name="Hsiao Y.-Y."/>
            <person name="Qi Y."/>
            <person name="Fu T."/>
            <person name="Tang G."/>
            <person name="Zhang D."/>
            <person name="Sun W.-H."/>
            <person name="Liu D.-K."/>
            <person name="Li Y."/>
            <person name="Chen G.-Z."/>
            <person name="Liu X.-D."/>
            <person name="Liao X.-Y."/>
            <person name="Jiang Y.-T."/>
            <person name="Yu X."/>
            <person name="Hao Y."/>
            <person name="Huang J."/>
            <person name="Zhao X.-W."/>
            <person name="Ke S."/>
            <person name="Chen Y.-Y."/>
            <person name="Wu W.-L."/>
            <person name="Hsu J.-L."/>
            <person name="Lin Y.-F."/>
            <person name="Huang M.-D."/>
            <person name="Li C.-Y."/>
            <person name="Huang L."/>
            <person name="Wang Z.-W."/>
            <person name="Zhao X."/>
            <person name="Zhong W.-Y."/>
            <person name="Peng D.-H."/>
            <person name="Ahmad S."/>
            <person name="Lan S."/>
            <person name="Zhang J.-S."/>
            <person name="Tsai W.-C."/>
            <person name="Van De Peer Y."/>
            <person name="Liu Z.-J."/>
        </authorList>
    </citation>
    <scope>NUCLEOTIDE SEQUENCE</scope>
    <source>
        <strain evidence="2">CP</strain>
        <tissue evidence="2">Leaves</tissue>
    </source>
</reference>
<evidence type="ECO:0000256" key="1">
    <source>
        <dbReference type="SAM" id="MobiDB-lite"/>
    </source>
</evidence>
<comment type="caution">
    <text evidence="2">The sequence shown here is derived from an EMBL/GenBank/DDBJ whole genome shotgun (WGS) entry which is preliminary data.</text>
</comment>
<dbReference type="AlphaFoldDB" id="A0AAV9FLI2"/>
<feature type="compositionally biased region" description="Basic and acidic residues" evidence="1">
    <location>
        <begin position="14"/>
        <end position="24"/>
    </location>
</feature>